<dbReference type="InterPro" id="IPR036388">
    <property type="entry name" value="WH-like_DNA-bd_sf"/>
</dbReference>
<reference evidence="1" key="1">
    <citation type="journal article" date="2014" name="Int. J. Syst. Evol. Microbiol.">
        <title>Complete genome sequence of Corynebacterium casei LMG S-19264T (=DSM 44701T), isolated from a smear-ripened cheese.</title>
        <authorList>
            <consortium name="US DOE Joint Genome Institute (JGI-PGF)"/>
            <person name="Walter F."/>
            <person name="Albersmeier A."/>
            <person name="Kalinowski J."/>
            <person name="Ruckert C."/>
        </authorList>
    </citation>
    <scope>NUCLEOTIDE SEQUENCE</scope>
    <source>
        <strain evidence="1">CGMCC 4.7312</strain>
    </source>
</reference>
<dbReference type="Proteomes" id="UP000608890">
    <property type="component" value="Unassembled WGS sequence"/>
</dbReference>
<evidence type="ECO:0008006" key="3">
    <source>
        <dbReference type="Google" id="ProtNLM"/>
    </source>
</evidence>
<dbReference type="AlphaFoldDB" id="A0A917TUZ7"/>
<dbReference type="InterPro" id="IPR007367">
    <property type="entry name" value="DUF433"/>
</dbReference>
<protein>
    <recommendedName>
        <fullName evidence="3">DUF433 domain-containing protein</fullName>
    </recommendedName>
</protein>
<dbReference type="SUPFAM" id="SSF46689">
    <property type="entry name" value="Homeodomain-like"/>
    <property type="match status" value="1"/>
</dbReference>
<organism evidence="1 2">
    <name type="scientific">Micromonospora sonchi</name>
    <dbReference type="NCBI Taxonomy" id="1763543"/>
    <lineage>
        <taxon>Bacteria</taxon>
        <taxon>Bacillati</taxon>
        <taxon>Actinomycetota</taxon>
        <taxon>Actinomycetes</taxon>
        <taxon>Micromonosporales</taxon>
        <taxon>Micromonosporaceae</taxon>
        <taxon>Micromonospora</taxon>
    </lineage>
</organism>
<reference evidence="1" key="2">
    <citation type="submission" date="2020-09" db="EMBL/GenBank/DDBJ databases">
        <authorList>
            <person name="Sun Q."/>
            <person name="Zhou Y."/>
        </authorList>
    </citation>
    <scope>NUCLEOTIDE SEQUENCE</scope>
    <source>
        <strain evidence="1">CGMCC 4.7312</strain>
    </source>
</reference>
<dbReference type="InterPro" id="IPR009057">
    <property type="entry name" value="Homeodomain-like_sf"/>
</dbReference>
<dbReference type="EMBL" id="BMNB01000009">
    <property type="protein sequence ID" value="GGM39186.1"/>
    <property type="molecule type" value="Genomic_DNA"/>
</dbReference>
<proteinExistence type="predicted"/>
<sequence length="75" mass="8087">MQNRISIGHRTMGGIPCISGTRIPVTIIVGLLGQGHTADDILEDYPTLSHEDILAALRFAASAVDERELTVRMTA</sequence>
<evidence type="ECO:0000313" key="1">
    <source>
        <dbReference type="EMBL" id="GGM39186.1"/>
    </source>
</evidence>
<dbReference type="PANTHER" id="PTHR34849:SF3">
    <property type="entry name" value="SSR2962 PROTEIN"/>
    <property type="match status" value="1"/>
</dbReference>
<accession>A0A917TUZ7</accession>
<dbReference type="PANTHER" id="PTHR34849">
    <property type="entry name" value="SSL5025 PROTEIN"/>
    <property type="match status" value="1"/>
</dbReference>
<gene>
    <name evidence="1" type="ORF">GCM10011608_24860</name>
</gene>
<keyword evidence="2" id="KW-1185">Reference proteome</keyword>
<name>A0A917TUZ7_9ACTN</name>
<dbReference type="Gene3D" id="1.10.10.10">
    <property type="entry name" value="Winged helix-like DNA-binding domain superfamily/Winged helix DNA-binding domain"/>
    <property type="match status" value="1"/>
</dbReference>
<evidence type="ECO:0000313" key="2">
    <source>
        <dbReference type="Proteomes" id="UP000608890"/>
    </source>
</evidence>
<dbReference type="RefSeq" id="WP_189043680.1">
    <property type="nucleotide sequence ID" value="NZ_BMNB01000009.1"/>
</dbReference>
<dbReference type="Pfam" id="PF04255">
    <property type="entry name" value="DUF433"/>
    <property type="match status" value="1"/>
</dbReference>
<comment type="caution">
    <text evidence="1">The sequence shown here is derived from an EMBL/GenBank/DDBJ whole genome shotgun (WGS) entry which is preliminary data.</text>
</comment>